<evidence type="ECO:0000313" key="9">
    <source>
        <dbReference type="Proteomes" id="UP000095401"/>
    </source>
</evidence>
<dbReference type="Gene3D" id="2.102.10.10">
    <property type="entry name" value="Rieske [2Fe-2S] iron-sulphur domain"/>
    <property type="match status" value="1"/>
</dbReference>
<sequence length="111" mass="12091">MKQWIEIAALTEIPRLGSRIVAHGDEEIAVFRASDDAVFALHNRCPHRGGPLSEGIVHGHRVTCPLHNWVIELDQGEAVAPDSGTTTCYATRVEDGRIWLELDSAAEAAHG</sequence>
<dbReference type="GO" id="GO:0046872">
    <property type="term" value="F:metal ion binding"/>
    <property type="evidence" value="ECO:0007669"/>
    <property type="project" value="UniProtKB-KW"/>
</dbReference>
<dbReference type="CDD" id="cd03530">
    <property type="entry name" value="Rieske_NirD_small_Bacillus"/>
    <property type="match status" value="1"/>
</dbReference>
<dbReference type="PANTHER" id="PTHR21496">
    <property type="entry name" value="FERREDOXIN-RELATED"/>
    <property type="match status" value="1"/>
</dbReference>
<keyword evidence="4" id="KW-0408">Iron</keyword>
<dbReference type="SUPFAM" id="SSF50022">
    <property type="entry name" value="ISP domain"/>
    <property type="match status" value="1"/>
</dbReference>
<keyword evidence="1" id="KW-0001">2Fe-2S</keyword>
<evidence type="ECO:0000256" key="4">
    <source>
        <dbReference type="ARBA" id="ARBA00023004"/>
    </source>
</evidence>
<dbReference type="EMBL" id="CP017415">
    <property type="protein sequence ID" value="AOU97462.1"/>
    <property type="molecule type" value="Genomic_DNA"/>
</dbReference>
<dbReference type="AlphaFoldDB" id="A0A1D8ILY6"/>
<dbReference type="GO" id="GO:0051537">
    <property type="term" value="F:2 iron, 2 sulfur cluster binding"/>
    <property type="evidence" value="ECO:0007669"/>
    <property type="project" value="UniProtKB-KW"/>
</dbReference>
<keyword evidence="5" id="KW-0411">Iron-sulfur</keyword>
<dbReference type="KEGG" id="aprs:BI364_05265"/>
<evidence type="ECO:0000259" key="7">
    <source>
        <dbReference type="PROSITE" id="PS51296"/>
    </source>
</evidence>
<dbReference type="RefSeq" id="WP_070077847.1">
    <property type="nucleotide sequence ID" value="NZ_CP017415.1"/>
</dbReference>
<evidence type="ECO:0000256" key="6">
    <source>
        <dbReference type="ARBA" id="ARBA00023063"/>
    </source>
</evidence>
<dbReference type="InterPro" id="IPR017941">
    <property type="entry name" value="Rieske_2Fe-2S"/>
</dbReference>
<name>A0A1D8ILY6_9GAMM</name>
<dbReference type="Proteomes" id="UP000095401">
    <property type="component" value="Chromosome"/>
</dbReference>
<dbReference type="GO" id="GO:0008942">
    <property type="term" value="F:nitrite reductase [NAD(P)H] activity"/>
    <property type="evidence" value="ECO:0007669"/>
    <property type="project" value="InterPro"/>
</dbReference>
<organism evidence="8 9">
    <name type="scientific">Acidihalobacter yilgarnensis</name>
    <dbReference type="NCBI Taxonomy" id="2819280"/>
    <lineage>
        <taxon>Bacteria</taxon>
        <taxon>Pseudomonadati</taxon>
        <taxon>Pseudomonadota</taxon>
        <taxon>Gammaproteobacteria</taxon>
        <taxon>Chromatiales</taxon>
        <taxon>Ectothiorhodospiraceae</taxon>
        <taxon>Acidihalobacter</taxon>
    </lineage>
</organism>
<evidence type="ECO:0000256" key="1">
    <source>
        <dbReference type="ARBA" id="ARBA00022714"/>
    </source>
</evidence>
<keyword evidence="9" id="KW-1185">Reference proteome</keyword>
<dbReference type="InterPro" id="IPR036922">
    <property type="entry name" value="Rieske_2Fe-2S_sf"/>
</dbReference>
<evidence type="ECO:0000256" key="3">
    <source>
        <dbReference type="ARBA" id="ARBA00023002"/>
    </source>
</evidence>
<evidence type="ECO:0000256" key="5">
    <source>
        <dbReference type="ARBA" id="ARBA00023014"/>
    </source>
</evidence>
<dbReference type="GO" id="GO:0042128">
    <property type="term" value="P:nitrate assimilation"/>
    <property type="evidence" value="ECO:0007669"/>
    <property type="project" value="UniProtKB-KW"/>
</dbReference>
<dbReference type="PANTHER" id="PTHR21496:SF23">
    <property type="entry name" value="3-PHENYLPROPIONATE_CINNAMIC ACID DIOXYGENASE FERREDOXIN SUBUNIT"/>
    <property type="match status" value="1"/>
</dbReference>
<dbReference type="NCBIfam" id="TIGR02378">
    <property type="entry name" value="nirD_assim_sml"/>
    <property type="match status" value="1"/>
</dbReference>
<keyword evidence="3" id="KW-0560">Oxidoreductase</keyword>
<accession>A0A1D8ILY6</accession>
<reference evidence="9" key="1">
    <citation type="submission" date="2016-09" db="EMBL/GenBank/DDBJ databases">
        <title>Acidihalobacter prosperus F5.</title>
        <authorList>
            <person name="Khaleque H.N."/>
            <person name="Ramsay J.P."/>
            <person name="Kaksonen A.H."/>
            <person name="Boxall N.J."/>
            <person name="Watkin E.L.J."/>
        </authorList>
    </citation>
    <scope>NUCLEOTIDE SEQUENCE [LARGE SCALE GENOMIC DNA]</scope>
    <source>
        <strain evidence="9">F5</strain>
    </source>
</reference>
<dbReference type="Pfam" id="PF13806">
    <property type="entry name" value="Rieske_2"/>
    <property type="match status" value="1"/>
</dbReference>
<protein>
    <submittedName>
        <fullName evidence="8">Nitrite reductase</fullName>
    </submittedName>
</protein>
<proteinExistence type="predicted"/>
<keyword evidence="6" id="KW-0534">Nitrate assimilation</keyword>
<evidence type="ECO:0000256" key="2">
    <source>
        <dbReference type="ARBA" id="ARBA00022723"/>
    </source>
</evidence>
<keyword evidence="2" id="KW-0479">Metal-binding</keyword>
<gene>
    <name evidence="8" type="ORF">BI364_05265</name>
</gene>
<dbReference type="PROSITE" id="PS51296">
    <property type="entry name" value="RIESKE"/>
    <property type="match status" value="1"/>
</dbReference>
<dbReference type="InterPro" id="IPR012748">
    <property type="entry name" value="Rieske-like_NirD"/>
</dbReference>
<feature type="domain" description="Rieske" evidence="7">
    <location>
        <begin position="5"/>
        <end position="100"/>
    </location>
</feature>
<evidence type="ECO:0000313" key="8">
    <source>
        <dbReference type="EMBL" id="AOU97462.1"/>
    </source>
</evidence>